<accession>Q0U606</accession>
<gene>
    <name evidence="1" type="ORF">SNOG_12808</name>
</gene>
<dbReference type="HOGENOM" id="CLU_2027562_0_0_1"/>
<protein>
    <submittedName>
        <fullName evidence="1">Uncharacterized protein</fullName>
    </submittedName>
</protein>
<dbReference type="RefSeq" id="XP_001803026.1">
    <property type="nucleotide sequence ID" value="XM_001802974.1"/>
</dbReference>
<dbReference type="InParanoid" id="Q0U606"/>
<dbReference type="KEGG" id="pno:SNOG_12808"/>
<reference evidence="2" key="1">
    <citation type="journal article" date="2007" name="Plant Cell">
        <title>Dothideomycete-plant interactions illuminated by genome sequencing and EST analysis of the wheat pathogen Stagonospora nodorum.</title>
        <authorList>
            <person name="Hane J.K."/>
            <person name="Lowe R.G."/>
            <person name="Solomon P.S."/>
            <person name="Tan K.C."/>
            <person name="Schoch C.L."/>
            <person name="Spatafora J.W."/>
            <person name="Crous P.W."/>
            <person name="Kodira C."/>
            <person name="Birren B.W."/>
            <person name="Galagan J.E."/>
            <person name="Torriani S.F."/>
            <person name="McDonald B.A."/>
            <person name="Oliver R.P."/>
        </authorList>
    </citation>
    <scope>NUCLEOTIDE SEQUENCE [LARGE SCALE GENOMIC DNA]</scope>
    <source>
        <strain evidence="2">SN15 / ATCC MYA-4574 / FGSC 10173</strain>
    </source>
</reference>
<proteinExistence type="predicted"/>
<dbReference type="EMBL" id="CH445348">
    <property type="protein sequence ID" value="EAT79608.1"/>
    <property type="molecule type" value="Genomic_DNA"/>
</dbReference>
<evidence type="ECO:0000313" key="2">
    <source>
        <dbReference type="Proteomes" id="UP000001055"/>
    </source>
</evidence>
<dbReference type="AlphaFoldDB" id="Q0U606"/>
<organism evidence="1 2">
    <name type="scientific">Phaeosphaeria nodorum (strain SN15 / ATCC MYA-4574 / FGSC 10173)</name>
    <name type="common">Glume blotch fungus</name>
    <name type="synonym">Parastagonospora nodorum</name>
    <dbReference type="NCBI Taxonomy" id="321614"/>
    <lineage>
        <taxon>Eukaryota</taxon>
        <taxon>Fungi</taxon>
        <taxon>Dikarya</taxon>
        <taxon>Ascomycota</taxon>
        <taxon>Pezizomycotina</taxon>
        <taxon>Dothideomycetes</taxon>
        <taxon>Pleosporomycetidae</taxon>
        <taxon>Pleosporales</taxon>
        <taxon>Pleosporineae</taxon>
        <taxon>Phaeosphaeriaceae</taxon>
        <taxon>Parastagonospora</taxon>
    </lineage>
</organism>
<dbReference type="GeneID" id="5979939"/>
<sequence>MERVTIDIDSVDAQPVPLISPIENCLFAAPSMINPNYWKPAFHTLSMNNSLIGSPSLPKMDQRYPFRAVGTRMTRKVADGLWYDRRLHCAEFDGSHLCRVLCGPSDPPQWALAPPNCRSQYH</sequence>
<dbReference type="Proteomes" id="UP000001055">
    <property type="component" value="Unassembled WGS sequence"/>
</dbReference>
<name>Q0U606_PHANO</name>
<evidence type="ECO:0000313" key="1">
    <source>
        <dbReference type="EMBL" id="EAT79608.1"/>
    </source>
</evidence>